<reference evidence="2" key="1">
    <citation type="submission" date="2016-12" db="EMBL/GenBank/DDBJ databases">
        <authorList>
            <person name="Brunel B."/>
        </authorList>
    </citation>
    <scope>NUCLEOTIDE SEQUENCE [LARGE SCALE GENOMIC DNA]</scope>
</reference>
<organism evidence="1 2">
    <name type="scientific">Mesorhizobium delmotii</name>
    <dbReference type="NCBI Taxonomy" id="1631247"/>
    <lineage>
        <taxon>Bacteria</taxon>
        <taxon>Pseudomonadati</taxon>
        <taxon>Pseudomonadota</taxon>
        <taxon>Alphaproteobacteria</taxon>
        <taxon>Hyphomicrobiales</taxon>
        <taxon>Phyllobacteriaceae</taxon>
        <taxon>Mesorhizobium</taxon>
    </lineage>
</organism>
<dbReference type="Proteomes" id="UP000245698">
    <property type="component" value="Unassembled WGS sequence"/>
</dbReference>
<evidence type="ECO:0000313" key="2">
    <source>
        <dbReference type="Proteomes" id="UP000245698"/>
    </source>
</evidence>
<dbReference type="EMBL" id="FUIG01000053">
    <property type="protein sequence ID" value="SJM34458.1"/>
    <property type="molecule type" value="Genomic_DNA"/>
</dbReference>
<name>A0A2P9ATG6_9HYPH</name>
<protein>
    <submittedName>
        <fullName evidence="1">Uncharacterized protein</fullName>
    </submittedName>
</protein>
<accession>A0A2P9ATG6</accession>
<dbReference type="AlphaFoldDB" id="A0A2P9ATG6"/>
<evidence type="ECO:0000313" key="1">
    <source>
        <dbReference type="EMBL" id="SJM34458.1"/>
    </source>
</evidence>
<sequence>MVFHRRFAFALQSLRRITDGIVVLGVDAHQRAIVSRHLHQPDDVGVADSEHFIGGKDFDGPVAFRDQRRQLAQKLIGGPRHDHVEAVVDPRRGGPPTIVVDHRPHRPPWLLDGEAHHAGCAASDSRSRFGLECARNRGTTLGRLLDVAMRVDTARHDKASGGIHHAFGVPKVLSKRDDPAVTNTDVIFPDIGGCDHGSAANDKIEPVLHVFSSYRSCWQSM</sequence>
<keyword evidence="2" id="KW-1185">Reference proteome</keyword>
<proteinExistence type="predicted"/>
<gene>
    <name evidence="1" type="ORF">BQ8482_440012</name>
</gene>